<dbReference type="PANTHER" id="PTHR34047">
    <property type="entry name" value="NUCLEAR INTRON MATURASE 1, MITOCHONDRIAL-RELATED"/>
    <property type="match status" value="1"/>
</dbReference>
<keyword evidence="4" id="KW-1185">Reference proteome</keyword>
<name>A0A518BL03_9BACT</name>
<accession>A0A518BL03</accession>
<dbReference type="AlphaFoldDB" id="A0A518BL03"/>
<protein>
    <submittedName>
        <fullName evidence="3">Reverse transcriptase (RNA-dependent DNA polymerase)</fullName>
    </submittedName>
</protein>
<gene>
    <name evidence="3" type="ORF">Pla133_27340</name>
</gene>
<evidence type="ECO:0000313" key="4">
    <source>
        <dbReference type="Proteomes" id="UP000316921"/>
    </source>
</evidence>
<dbReference type="Pfam" id="PF00078">
    <property type="entry name" value="RVT_1"/>
    <property type="match status" value="1"/>
</dbReference>
<dbReference type="InterPro" id="IPR043502">
    <property type="entry name" value="DNA/RNA_pol_sf"/>
</dbReference>
<evidence type="ECO:0000313" key="3">
    <source>
        <dbReference type="EMBL" id="QDU67646.1"/>
    </source>
</evidence>
<dbReference type="InterPro" id="IPR051083">
    <property type="entry name" value="GrpII_Intron_Splice-Mob/Def"/>
</dbReference>
<feature type="domain" description="Reverse transcriptase" evidence="2">
    <location>
        <begin position="1"/>
        <end position="288"/>
    </location>
</feature>
<comment type="similarity">
    <text evidence="1">Belongs to the bacterial reverse transcriptase family.</text>
</comment>
<dbReference type="PANTHER" id="PTHR34047:SF8">
    <property type="entry name" value="PROTEIN YKFC"/>
    <property type="match status" value="1"/>
</dbReference>
<reference evidence="3 4" key="1">
    <citation type="submission" date="2019-02" db="EMBL/GenBank/DDBJ databases">
        <title>Deep-cultivation of Planctomycetes and their phenomic and genomic characterization uncovers novel biology.</title>
        <authorList>
            <person name="Wiegand S."/>
            <person name="Jogler M."/>
            <person name="Boedeker C."/>
            <person name="Pinto D."/>
            <person name="Vollmers J."/>
            <person name="Rivas-Marin E."/>
            <person name="Kohn T."/>
            <person name="Peeters S.H."/>
            <person name="Heuer A."/>
            <person name="Rast P."/>
            <person name="Oberbeckmann S."/>
            <person name="Bunk B."/>
            <person name="Jeske O."/>
            <person name="Meyerdierks A."/>
            <person name="Storesund J.E."/>
            <person name="Kallscheuer N."/>
            <person name="Luecker S."/>
            <person name="Lage O.M."/>
            <person name="Pohl T."/>
            <person name="Merkel B.J."/>
            <person name="Hornburger P."/>
            <person name="Mueller R.-W."/>
            <person name="Bruemmer F."/>
            <person name="Labrenz M."/>
            <person name="Spormann A.M."/>
            <person name="Op den Camp H."/>
            <person name="Overmann J."/>
            <person name="Amann R."/>
            <person name="Jetten M.S.M."/>
            <person name="Mascher T."/>
            <person name="Medema M.H."/>
            <person name="Devos D.P."/>
            <person name="Kaster A.-K."/>
            <person name="Ovreas L."/>
            <person name="Rohde M."/>
            <person name="Galperin M.Y."/>
            <person name="Jogler C."/>
        </authorList>
    </citation>
    <scope>NUCLEOTIDE SEQUENCE [LARGE SCALE GENOMIC DNA]</scope>
    <source>
        <strain evidence="3 4">Pla133</strain>
    </source>
</reference>
<keyword evidence="3" id="KW-0695">RNA-directed DNA polymerase</keyword>
<organism evidence="3 4">
    <name type="scientific">Engelhardtia mirabilis</name>
    <dbReference type="NCBI Taxonomy" id="2528011"/>
    <lineage>
        <taxon>Bacteria</taxon>
        <taxon>Pseudomonadati</taxon>
        <taxon>Planctomycetota</taxon>
        <taxon>Planctomycetia</taxon>
        <taxon>Planctomycetia incertae sedis</taxon>
        <taxon>Engelhardtia</taxon>
    </lineage>
</organism>
<dbReference type="PROSITE" id="PS50878">
    <property type="entry name" value="RT_POL"/>
    <property type="match status" value="1"/>
</dbReference>
<proteinExistence type="inferred from homology"/>
<dbReference type="RefSeq" id="WP_419191500.1">
    <property type="nucleotide sequence ID" value="NZ_CP036287.1"/>
</dbReference>
<dbReference type="InterPro" id="IPR000477">
    <property type="entry name" value="RT_dom"/>
</dbReference>
<dbReference type="Proteomes" id="UP000316921">
    <property type="component" value="Chromosome"/>
</dbReference>
<dbReference type="GO" id="GO:0003964">
    <property type="term" value="F:RNA-directed DNA polymerase activity"/>
    <property type="evidence" value="ECO:0007669"/>
    <property type="project" value="UniProtKB-KW"/>
</dbReference>
<evidence type="ECO:0000259" key="2">
    <source>
        <dbReference type="PROSITE" id="PS50878"/>
    </source>
</evidence>
<dbReference type="SUPFAM" id="SSF56672">
    <property type="entry name" value="DNA/RNA polymerases"/>
    <property type="match status" value="1"/>
</dbReference>
<keyword evidence="3" id="KW-0548">Nucleotidyltransferase</keyword>
<dbReference type="KEGG" id="pbap:Pla133_27340"/>
<evidence type="ECO:0000256" key="1">
    <source>
        <dbReference type="ARBA" id="ARBA00034120"/>
    </source>
</evidence>
<sequence length="333" mass="37683">MTRTTGGLFEQLVDEDRLDEAARVTVRGKRRRADVATFLFRRESELRELRAALVDARWRHGAFDLLFLHDPKPRVIARASVLDRVVHTAVARLVEAVLERSLSDADYACRTGRGTHRALLRILELVRRHAWFVHLDVRSYFPSIRIELVRSLLRRRIRDERFLQVVDRILESGRGLYDDRHVRAFARLDPDWPPPGEGLPIGAYTSQVLAAHVVPLGLDSHVARELRVPGYVRYVDDLFLFGDSRSALRAARDDVGRYLDERLGLRLKRPGARPRSCSGRLDALGHLVTRSGIEPLPRHARRMGARAARYVRGTGPAIPAEGWAGALGSVLCV</sequence>
<keyword evidence="3" id="KW-0808">Transferase</keyword>
<dbReference type="EMBL" id="CP036287">
    <property type="protein sequence ID" value="QDU67646.1"/>
    <property type="molecule type" value="Genomic_DNA"/>
</dbReference>